<evidence type="ECO:0000256" key="6">
    <source>
        <dbReference type="ARBA" id="ARBA00022781"/>
    </source>
</evidence>
<dbReference type="HAMAP" id="MF_01398">
    <property type="entry name" value="ATP_synth_b_bprime"/>
    <property type="match status" value="1"/>
</dbReference>
<evidence type="ECO:0000256" key="13">
    <source>
        <dbReference type="ARBA" id="ARBA00026054"/>
    </source>
</evidence>
<evidence type="ECO:0000256" key="5">
    <source>
        <dbReference type="ARBA" id="ARBA00022692"/>
    </source>
</evidence>
<dbReference type="Gene3D" id="1.20.5.620">
    <property type="entry name" value="F1F0 ATP synthase subunit B, membrane domain"/>
    <property type="match status" value="1"/>
</dbReference>
<evidence type="ECO:0000256" key="9">
    <source>
        <dbReference type="ARBA" id="ARBA00023136"/>
    </source>
</evidence>
<evidence type="ECO:0000256" key="4">
    <source>
        <dbReference type="ARBA" id="ARBA00022547"/>
    </source>
</evidence>
<keyword evidence="5 15" id="KW-0812">Transmembrane</keyword>
<evidence type="ECO:0000256" key="17">
    <source>
        <dbReference type="SAM" id="Coils"/>
    </source>
</evidence>
<dbReference type="GO" id="GO:0045259">
    <property type="term" value="C:proton-transporting ATP synthase complex"/>
    <property type="evidence" value="ECO:0007669"/>
    <property type="project" value="UniProtKB-KW"/>
</dbReference>
<dbReference type="EMBL" id="FOFS01000011">
    <property type="protein sequence ID" value="SEQ83494.1"/>
    <property type="molecule type" value="Genomic_DNA"/>
</dbReference>
<keyword evidence="9 15" id="KW-0472">Membrane</keyword>
<keyword evidence="6 15" id="KW-0375">Hydrogen ion transport</keyword>
<name>A0A1H9J9D6_9GAMM</name>
<keyword evidence="19" id="KW-1185">Reference proteome</keyword>
<evidence type="ECO:0000256" key="8">
    <source>
        <dbReference type="ARBA" id="ARBA00023065"/>
    </source>
</evidence>
<keyword evidence="8 15" id="KW-0406">Ion transport</keyword>
<evidence type="ECO:0000256" key="7">
    <source>
        <dbReference type="ARBA" id="ARBA00022989"/>
    </source>
</evidence>
<dbReference type="InterPro" id="IPR002146">
    <property type="entry name" value="ATP_synth_b/b'su_bac/chlpt"/>
</dbReference>
<comment type="subunit">
    <text evidence="13">F-type ATPases have 2 components, F(1) - the catalytic core - and F(0) - the membrane proton channel. F(1) has five subunits: alpha(3), beta(3), gamma(1), delta(1), epsilon(1). F(0) has four main subunits: a(1), b(2) and c(10-14). The alpha and beta chains form an alternating ring which encloses part of the gamma chain. F(1) is attached to F(0) by a central stalk formed by the gamma and epsilon chains, while a peripheral stalk is formed by the delta and b chains.</text>
</comment>
<protein>
    <recommendedName>
        <fullName evidence="15">ATP synthase subunit b</fullName>
    </recommendedName>
    <alternativeName>
        <fullName evidence="15">ATP synthase F(0) sector subunit b</fullName>
    </alternativeName>
    <alternativeName>
        <fullName evidence="15">ATPase subunit I</fullName>
    </alternativeName>
    <alternativeName>
        <fullName evidence="15">F-type ATPase subunit b</fullName>
        <shortName evidence="15">F-ATPase subunit b</shortName>
    </alternativeName>
</protein>
<keyword evidence="3 15" id="KW-1003">Cell membrane</keyword>
<evidence type="ECO:0000256" key="15">
    <source>
        <dbReference type="HAMAP-Rule" id="MF_01398"/>
    </source>
</evidence>
<sequence length="156" mass="16694">MDLNATLIVQSITFLIFVLLMWRIAWPPIIAAMQARQARIADGLAAADRSAAALADATAKSEQAVSAARVQAQDILAAANKQAQQLIEQAKNTAQQEAARIVAKAQDDVAREVGHAREELRKQVGELAVVGAAKILKREIDAKAHADVLNDLAARI</sequence>
<evidence type="ECO:0000256" key="2">
    <source>
        <dbReference type="ARBA" id="ARBA00022448"/>
    </source>
</evidence>
<comment type="similarity">
    <text evidence="1 15 16">Belongs to the ATPase B chain family.</text>
</comment>
<organism evidence="18 19">
    <name type="scientific">Solimonas aquatica</name>
    <dbReference type="NCBI Taxonomy" id="489703"/>
    <lineage>
        <taxon>Bacteria</taxon>
        <taxon>Pseudomonadati</taxon>
        <taxon>Pseudomonadota</taxon>
        <taxon>Gammaproteobacteria</taxon>
        <taxon>Nevskiales</taxon>
        <taxon>Nevskiaceae</taxon>
        <taxon>Solimonas</taxon>
    </lineage>
</organism>
<dbReference type="OrthoDB" id="9788020at2"/>
<dbReference type="STRING" id="489703.SAMN04488038_11171"/>
<keyword evidence="4 15" id="KW-0138">CF(0)</keyword>
<keyword evidence="2 15" id="KW-0813">Transport</keyword>
<dbReference type="GO" id="GO:0012505">
    <property type="term" value="C:endomembrane system"/>
    <property type="evidence" value="ECO:0007669"/>
    <property type="project" value="UniProtKB-SubCell"/>
</dbReference>
<dbReference type="InterPro" id="IPR005864">
    <property type="entry name" value="ATP_synth_F0_bsu_bac"/>
</dbReference>
<evidence type="ECO:0000313" key="19">
    <source>
        <dbReference type="Proteomes" id="UP000199233"/>
    </source>
</evidence>
<proteinExistence type="inferred from homology"/>
<dbReference type="GO" id="GO:0046933">
    <property type="term" value="F:proton-transporting ATP synthase activity, rotational mechanism"/>
    <property type="evidence" value="ECO:0007669"/>
    <property type="project" value="UniProtKB-UniRule"/>
</dbReference>
<dbReference type="InterPro" id="IPR050059">
    <property type="entry name" value="ATP_synthase_B_chain"/>
</dbReference>
<dbReference type="PANTHER" id="PTHR33445:SF1">
    <property type="entry name" value="ATP SYNTHASE SUBUNIT B"/>
    <property type="match status" value="1"/>
</dbReference>
<evidence type="ECO:0000256" key="12">
    <source>
        <dbReference type="ARBA" id="ARBA00025614"/>
    </source>
</evidence>
<dbReference type="SUPFAM" id="SSF81573">
    <property type="entry name" value="F1F0 ATP synthase subunit B, membrane domain"/>
    <property type="match status" value="1"/>
</dbReference>
<dbReference type="NCBIfam" id="TIGR01144">
    <property type="entry name" value="ATP_synt_b"/>
    <property type="match status" value="1"/>
</dbReference>
<feature type="transmembrane region" description="Helical" evidence="15">
    <location>
        <begin position="6"/>
        <end position="26"/>
    </location>
</feature>
<dbReference type="InterPro" id="IPR028987">
    <property type="entry name" value="ATP_synth_B-like_membr_sf"/>
</dbReference>
<evidence type="ECO:0000256" key="1">
    <source>
        <dbReference type="ARBA" id="ARBA00005513"/>
    </source>
</evidence>
<evidence type="ECO:0000256" key="11">
    <source>
        <dbReference type="ARBA" id="ARBA00025198"/>
    </source>
</evidence>
<comment type="subunit">
    <text evidence="15">F-type ATPases have 2 components, F(1) - the catalytic core - and F(0) - the membrane proton channel. F(1) has five subunits: alpha(3), beta(3), gamma(1), delta(1), epsilon(1). F(0) has three main subunits: a(1), b(2) and c(10-14). The alpha and beta chains form an alternating ring which encloses part of the gamma chain. F(1) is attached to F(0) by a central stalk formed by the gamma and epsilon chains, while a peripheral stalk is formed by the delta and b chains.</text>
</comment>
<dbReference type="Proteomes" id="UP000199233">
    <property type="component" value="Unassembled WGS sequence"/>
</dbReference>
<accession>A0A1H9J9D6</accession>
<evidence type="ECO:0000256" key="3">
    <source>
        <dbReference type="ARBA" id="ARBA00022475"/>
    </source>
</evidence>
<dbReference type="AlphaFoldDB" id="A0A1H9J9D6"/>
<dbReference type="GO" id="GO:0005886">
    <property type="term" value="C:plasma membrane"/>
    <property type="evidence" value="ECO:0007669"/>
    <property type="project" value="UniProtKB-SubCell"/>
</dbReference>
<keyword evidence="17" id="KW-0175">Coiled coil</keyword>
<feature type="coiled-coil region" evidence="17">
    <location>
        <begin position="69"/>
        <end position="100"/>
    </location>
</feature>
<dbReference type="GO" id="GO:0046961">
    <property type="term" value="F:proton-transporting ATPase activity, rotational mechanism"/>
    <property type="evidence" value="ECO:0007669"/>
    <property type="project" value="TreeGrafter"/>
</dbReference>
<evidence type="ECO:0000256" key="14">
    <source>
        <dbReference type="ARBA" id="ARBA00037847"/>
    </source>
</evidence>
<comment type="function">
    <text evidence="11 15">F(1)F(0) ATP synthase produces ATP from ADP in the presence of a proton or sodium gradient. F-type ATPases consist of two structural domains, F(1) containing the extramembraneous catalytic core and F(0) containing the membrane proton channel, linked together by a central stalk and a peripheral stalk. During catalysis, ATP synthesis in the catalytic domain of F(1) is coupled via a rotary mechanism of the central stalk subunits to proton translocation.</text>
</comment>
<gene>
    <name evidence="15" type="primary">atpF</name>
    <name evidence="18" type="ORF">SAMN04488038_11171</name>
</gene>
<evidence type="ECO:0000256" key="10">
    <source>
        <dbReference type="ARBA" id="ARBA00023310"/>
    </source>
</evidence>
<keyword evidence="7 15" id="KW-1133">Transmembrane helix</keyword>
<keyword evidence="10 15" id="KW-0066">ATP synthesis</keyword>
<dbReference type="Pfam" id="PF00430">
    <property type="entry name" value="ATP-synt_B"/>
    <property type="match status" value="1"/>
</dbReference>
<comment type="function">
    <text evidence="12">Component of the F(0) channel, it forms part of the peripheral stalk, linking F(1) to F(0). The b'-subunit is a diverged and duplicated form of b found in plants and photosynthetic bacteria.</text>
</comment>
<reference evidence="18 19" key="1">
    <citation type="submission" date="2016-10" db="EMBL/GenBank/DDBJ databases">
        <authorList>
            <person name="de Groot N.N."/>
        </authorList>
    </citation>
    <scope>NUCLEOTIDE SEQUENCE [LARGE SCALE GENOMIC DNA]</scope>
    <source>
        <strain evidence="18 19">DSM 25927</strain>
    </source>
</reference>
<evidence type="ECO:0000313" key="18">
    <source>
        <dbReference type="EMBL" id="SEQ83494.1"/>
    </source>
</evidence>
<dbReference type="NCBIfam" id="NF004411">
    <property type="entry name" value="PRK05759.1-2"/>
    <property type="match status" value="1"/>
</dbReference>
<dbReference type="RefSeq" id="WP_093287520.1">
    <property type="nucleotide sequence ID" value="NZ_FOFS01000011.1"/>
</dbReference>
<comment type="subcellular location">
    <subcellularLocation>
        <location evidence="15">Cell membrane</location>
        <topology evidence="15">Single-pass membrane protein</topology>
    </subcellularLocation>
    <subcellularLocation>
        <location evidence="14">Endomembrane system</location>
        <topology evidence="14">Single-pass membrane protein</topology>
    </subcellularLocation>
</comment>
<dbReference type="CDD" id="cd06503">
    <property type="entry name" value="ATP-synt_Fo_b"/>
    <property type="match status" value="1"/>
</dbReference>
<evidence type="ECO:0000256" key="16">
    <source>
        <dbReference type="RuleBase" id="RU003848"/>
    </source>
</evidence>
<dbReference type="PANTHER" id="PTHR33445">
    <property type="entry name" value="ATP SYNTHASE SUBUNIT B', CHLOROPLASTIC"/>
    <property type="match status" value="1"/>
</dbReference>